<dbReference type="SUPFAM" id="SSF53850">
    <property type="entry name" value="Periplasmic binding protein-like II"/>
    <property type="match status" value="1"/>
</dbReference>
<dbReference type="CDD" id="cd08504">
    <property type="entry name" value="PBP2_OppA"/>
    <property type="match status" value="1"/>
</dbReference>
<dbReference type="Pfam" id="PF00496">
    <property type="entry name" value="SBP_bac_5"/>
    <property type="match status" value="1"/>
</dbReference>
<feature type="signal peptide" evidence="5">
    <location>
        <begin position="1"/>
        <end position="26"/>
    </location>
</feature>
<dbReference type="GO" id="GO:0043190">
    <property type="term" value="C:ATP-binding cassette (ABC) transporter complex"/>
    <property type="evidence" value="ECO:0007669"/>
    <property type="project" value="InterPro"/>
</dbReference>
<keyword evidence="4 5" id="KW-0732">Signal</keyword>
<dbReference type="Gene3D" id="3.40.190.10">
    <property type="entry name" value="Periplasmic binding protein-like II"/>
    <property type="match status" value="1"/>
</dbReference>
<dbReference type="GO" id="GO:0030288">
    <property type="term" value="C:outer membrane-bounded periplasmic space"/>
    <property type="evidence" value="ECO:0007669"/>
    <property type="project" value="UniProtKB-ARBA"/>
</dbReference>
<sequence length="548" mass="60374">MKTSKIKKLCAITLALTLGFSSLVGCGGGASNDSNAQVMTYNLNADPKTLDPALSEAVDSGTIIVNAFEGLYKLDENNKAIPGIAEKCDISEDGTVYTFHIRDGVKWSNGDVLTANDFEYSWKRVLNPETASAYAFQMSYIKGAEAYNKGKGSAEDVGVKAIDDKTLEVTLAAPCSYFLELTAFPTYAPVNKAIVEANKDSWALNAETYVSNGPFKMTKYAMKDEIVLEKNENYYDANNIKLDKLNVKLVTEDTSSWASFQTGDFDMVDIVPTAEVEGALADGSAKGFPILATGFYVINISDSVKSIDPNAAKALQDKRVRKALNLAIDRTSIVKNIQKVGSPATGFVPVGIKNPDGSDFASKEYFKAEGNVEEAKKLLAEAGYTNGEGFPNLVMLINQTNPNGDIAQAMQDMWKTNLGINVELQSQEWKVFQTTRNAKQYELGFHSWSGDYVDPMTFLDMWESTSGQNCAGYNNPEYDKLIRDAKVEQDQTKRFEMLHQAEDMLMEDMFVIPLNYQVKAKGIKDYVKGVNVSPLGFIYFDKAYIEGK</sequence>
<accession>A0A6M0SJF5</accession>
<comment type="caution">
    <text evidence="7">The sequence shown here is derived from an EMBL/GenBank/DDBJ whole genome shotgun (WGS) entry which is preliminary data.</text>
</comment>
<evidence type="ECO:0000256" key="1">
    <source>
        <dbReference type="ARBA" id="ARBA00004193"/>
    </source>
</evidence>
<feature type="domain" description="Solute-binding protein family 5" evidence="6">
    <location>
        <begin position="80"/>
        <end position="468"/>
    </location>
</feature>
<dbReference type="Gene3D" id="3.90.76.10">
    <property type="entry name" value="Dipeptide-binding Protein, Domain 1"/>
    <property type="match status" value="1"/>
</dbReference>
<dbReference type="PANTHER" id="PTHR30290:SF10">
    <property type="entry name" value="PERIPLASMIC OLIGOPEPTIDE-BINDING PROTEIN-RELATED"/>
    <property type="match status" value="1"/>
</dbReference>
<evidence type="ECO:0000256" key="2">
    <source>
        <dbReference type="ARBA" id="ARBA00005695"/>
    </source>
</evidence>
<dbReference type="FunFam" id="3.10.105.10:FF:000001">
    <property type="entry name" value="Oligopeptide ABC transporter, oligopeptide-binding protein"/>
    <property type="match status" value="1"/>
</dbReference>
<evidence type="ECO:0000256" key="4">
    <source>
        <dbReference type="ARBA" id="ARBA00022729"/>
    </source>
</evidence>
<organism evidence="7 8">
    <name type="scientific">Clostridium botulinum</name>
    <dbReference type="NCBI Taxonomy" id="1491"/>
    <lineage>
        <taxon>Bacteria</taxon>
        <taxon>Bacillati</taxon>
        <taxon>Bacillota</taxon>
        <taxon>Clostridia</taxon>
        <taxon>Eubacteriales</taxon>
        <taxon>Clostridiaceae</taxon>
        <taxon>Clostridium</taxon>
    </lineage>
</organism>
<dbReference type="Gene3D" id="3.10.105.10">
    <property type="entry name" value="Dipeptide-binding Protein, Domain 3"/>
    <property type="match status" value="1"/>
</dbReference>
<comment type="similarity">
    <text evidence="2">Belongs to the bacterial solute-binding protein 5 family.</text>
</comment>
<evidence type="ECO:0000313" key="7">
    <source>
        <dbReference type="EMBL" id="NFA41118.1"/>
    </source>
</evidence>
<dbReference type="InterPro" id="IPR000914">
    <property type="entry name" value="SBP_5_dom"/>
</dbReference>
<dbReference type="InterPro" id="IPR023765">
    <property type="entry name" value="SBP_5_CS"/>
</dbReference>
<evidence type="ECO:0000256" key="5">
    <source>
        <dbReference type="SAM" id="SignalP"/>
    </source>
</evidence>
<dbReference type="GO" id="GO:1904680">
    <property type="term" value="F:peptide transmembrane transporter activity"/>
    <property type="evidence" value="ECO:0007669"/>
    <property type="project" value="TreeGrafter"/>
</dbReference>
<evidence type="ECO:0000313" key="8">
    <source>
        <dbReference type="Proteomes" id="UP000472355"/>
    </source>
</evidence>
<dbReference type="PROSITE" id="PS01040">
    <property type="entry name" value="SBP_BACTERIAL_5"/>
    <property type="match status" value="1"/>
</dbReference>
<dbReference type="PANTHER" id="PTHR30290">
    <property type="entry name" value="PERIPLASMIC BINDING COMPONENT OF ABC TRANSPORTER"/>
    <property type="match status" value="1"/>
</dbReference>
<evidence type="ECO:0000256" key="3">
    <source>
        <dbReference type="ARBA" id="ARBA00022448"/>
    </source>
</evidence>
<proteinExistence type="inferred from homology"/>
<protein>
    <submittedName>
        <fullName evidence="7">Peptide ABC transporter substrate-binding protein</fullName>
    </submittedName>
</protein>
<keyword evidence="3" id="KW-0813">Transport</keyword>
<dbReference type="EMBL" id="SGKU01000001">
    <property type="protein sequence ID" value="NFA41118.1"/>
    <property type="molecule type" value="Genomic_DNA"/>
</dbReference>
<comment type="subcellular location">
    <subcellularLocation>
        <location evidence="1">Cell membrane</location>
        <topology evidence="1">Lipid-anchor</topology>
    </subcellularLocation>
</comment>
<dbReference type="InterPro" id="IPR039424">
    <property type="entry name" value="SBP_5"/>
</dbReference>
<dbReference type="PIRSF" id="PIRSF002741">
    <property type="entry name" value="MppA"/>
    <property type="match status" value="1"/>
</dbReference>
<dbReference type="PROSITE" id="PS51257">
    <property type="entry name" value="PROKAR_LIPOPROTEIN"/>
    <property type="match status" value="1"/>
</dbReference>
<dbReference type="Proteomes" id="UP000472355">
    <property type="component" value="Unassembled WGS sequence"/>
</dbReference>
<gene>
    <name evidence="7" type="ORF">EXM65_00675</name>
</gene>
<dbReference type="AlphaFoldDB" id="A0A6M0SJF5"/>
<name>A0A6M0SJF5_CLOBO</name>
<feature type="chain" id="PRO_5039268167" evidence="5">
    <location>
        <begin position="27"/>
        <end position="548"/>
    </location>
</feature>
<reference evidence="7 8" key="1">
    <citation type="submission" date="2019-02" db="EMBL/GenBank/DDBJ databases">
        <title>Genome sequencing of Clostridium botulinum clinical isolates.</title>
        <authorList>
            <person name="Brunt J."/>
            <person name="Van Vliet A.H.M."/>
            <person name="Stringer S.C."/>
            <person name="Grant K.A."/>
            <person name="Carter A.C."/>
            <person name="Peck M.W."/>
        </authorList>
    </citation>
    <scope>NUCLEOTIDE SEQUENCE [LARGE SCALE GENOMIC DNA]</scope>
    <source>
        <strain evidence="7 8">H113700579</strain>
    </source>
</reference>
<dbReference type="GO" id="GO:0015833">
    <property type="term" value="P:peptide transport"/>
    <property type="evidence" value="ECO:0007669"/>
    <property type="project" value="TreeGrafter"/>
</dbReference>
<dbReference type="FunFam" id="3.90.76.10:FF:000001">
    <property type="entry name" value="Oligopeptide ABC transporter substrate-binding protein"/>
    <property type="match status" value="1"/>
</dbReference>
<evidence type="ECO:0000259" key="6">
    <source>
        <dbReference type="Pfam" id="PF00496"/>
    </source>
</evidence>
<dbReference type="InterPro" id="IPR030678">
    <property type="entry name" value="Peptide/Ni-bd"/>
</dbReference>